<protein>
    <submittedName>
        <fullName evidence="1">Uncharacterized protein</fullName>
    </submittedName>
</protein>
<reference evidence="1" key="1">
    <citation type="journal article" date="2022" name="Int. J. Mol. Sci.">
        <title>Draft Genome of Tanacetum Coccineum: Genomic Comparison of Closely Related Tanacetum-Family Plants.</title>
        <authorList>
            <person name="Yamashiro T."/>
            <person name="Shiraishi A."/>
            <person name="Nakayama K."/>
            <person name="Satake H."/>
        </authorList>
    </citation>
    <scope>NUCLEOTIDE SEQUENCE</scope>
</reference>
<dbReference type="Proteomes" id="UP001151760">
    <property type="component" value="Unassembled WGS sequence"/>
</dbReference>
<sequence length="137" mass="15741">MTALEDISIFDLSRDNEDVGAKADMNNLDTTIQFSPIPTTRIHKDHPLNQVIRDLQSATQTRNMSKKFRGGQGLVLDSNLQYFKTWNQSTKIRPVVIQKIRFMILEAFTNSDYARASLDRKSTTGGFQFLRSRLISW</sequence>
<evidence type="ECO:0000313" key="1">
    <source>
        <dbReference type="EMBL" id="GJT69745.1"/>
    </source>
</evidence>
<gene>
    <name evidence="1" type="ORF">Tco_1029031</name>
</gene>
<reference evidence="1" key="2">
    <citation type="submission" date="2022-01" db="EMBL/GenBank/DDBJ databases">
        <authorList>
            <person name="Yamashiro T."/>
            <person name="Shiraishi A."/>
            <person name="Satake H."/>
            <person name="Nakayama K."/>
        </authorList>
    </citation>
    <scope>NUCLEOTIDE SEQUENCE</scope>
</reference>
<comment type="caution">
    <text evidence="1">The sequence shown here is derived from an EMBL/GenBank/DDBJ whole genome shotgun (WGS) entry which is preliminary data.</text>
</comment>
<organism evidence="1 2">
    <name type="scientific">Tanacetum coccineum</name>
    <dbReference type="NCBI Taxonomy" id="301880"/>
    <lineage>
        <taxon>Eukaryota</taxon>
        <taxon>Viridiplantae</taxon>
        <taxon>Streptophyta</taxon>
        <taxon>Embryophyta</taxon>
        <taxon>Tracheophyta</taxon>
        <taxon>Spermatophyta</taxon>
        <taxon>Magnoliopsida</taxon>
        <taxon>eudicotyledons</taxon>
        <taxon>Gunneridae</taxon>
        <taxon>Pentapetalae</taxon>
        <taxon>asterids</taxon>
        <taxon>campanulids</taxon>
        <taxon>Asterales</taxon>
        <taxon>Asteraceae</taxon>
        <taxon>Asteroideae</taxon>
        <taxon>Anthemideae</taxon>
        <taxon>Anthemidinae</taxon>
        <taxon>Tanacetum</taxon>
    </lineage>
</organism>
<evidence type="ECO:0000313" key="2">
    <source>
        <dbReference type="Proteomes" id="UP001151760"/>
    </source>
</evidence>
<accession>A0ABQ5G2K8</accession>
<keyword evidence="2" id="KW-1185">Reference proteome</keyword>
<proteinExistence type="predicted"/>
<name>A0ABQ5G2K8_9ASTR</name>
<dbReference type="EMBL" id="BQNB010018016">
    <property type="protein sequence ID" value="GJT69745.1"/>
    <property type="molecule type" value="Genomic_DNA"/>
</dbReference>